<evidence type="ECO:0000313" key="1">
    <source>
        <dbReference type="EMBL" id="KAJ1354780.1"/>
    </source>
</evidence>
<evidence type="ECO:0000313" key="2">
    <source>
        <dbReference type="Proteomes" id="UP001196413"/>
    </source>
</evidence>
<gene>
    <name evidence="1" type="ORF">KIN20_011816</name>
</gene>
<accession>A0AAD5MA07</accession>
<dbReference type="EMBL" id="JAHQIW010002212">
    <property type="protein sequence ID" value="KAJ1354780.1"/>
    <property type="molecule type" value="Genomic_DNA"/>
</dbReference>
<dbReference type="AlphaFoldDB" id="A0AAD5MA07"/>
<protein>
    <submittedName>
        <fullName evidence="1">Uncharacterized protein</fullName>
    </submittedName>
</protein>
<dbReference type="Proteomes" id="UP001196413">
    <property type="component" value="Unassembled WGS sequence"/>
</dbReference>
<comment type="caution">
    <text evidence="1">The sequence shown here is derived from an EMBL/GenBank/DDBJ whole genome shotgun (WGS) entry which is preliminary data.</text>
</comment>
<proteinExistence type="predicted"/>
<sequence length="76" mass="8954">MVMTQCHCTLCYHHIRLTSLPQNRAQCGTWTTIEEVDTSETRVWLGCNNVVTYVEDEWPYLLIYKKCWSSHKKCGN</sequence>
<name>A0AAD5MA07_PARTN</name>
<reference evidence="1" key="1">
    <citation type="submission" date="2021-06" db="EMBL/GenBank/DDBJ databases">
        <title>Parelaphostrongylus tenuis whole genome reference sequence.</title>
        <authorList>
            <person name="Garwood T.J."/>
            <person name="Larsen P.A."/>
            <person name="Fountain-Jones N.M."/>
            <person name="Garbe J.R."/>
            <person name="Macchietto M.G."/>
            <person name="Kania S.A."/>
            <person name="Gerhold R.W."/>
            <person name="Richards J.E."/>
            <person name="Wolf T.M."/>
        </authorList>
    </citation>
    <scope>NUCLEOTIDE SEQUENCE</scope>
    <source>
        <strain evidence="1">MNPRO001-30</strain>
        <tissue evidence="1">Meninges</tissue>
    </source>
</reference>
<organism evidence="1 2">
    <name type="scientific">Parelaphostrongylus tenuis</name>
    <name type="common">Meningeal worm</name>
    <dbReference type="NCBI Taxonomy" id="148309"/>
    <lineage>
        <taxon>Eukaryota</taxon>
        <taxon>Metazoa</taxon>
        <taxon>Ecdysozoa</taxon>
        <taxon>Nematoda</taxon>
        <taxon>Chromadorea</taxon>
        <taxon>Rhabditida</taxon>
        <taxon>Rhabditina</taxon>
        <taxon>Rhabditomorpha</taxon>
        <taxon>Strongyloidea</taxon>
        <taxon>Metastrongylidae</taxon>
        <taxon>Parelaphostrongylus</taxon>
    </lineage>
</organism>
<feature type="non-terminal residue" evidence="1">
    <location>
        <position position="76"/>
    </location>
</feature>
<keyword evidence="2" id="KW-1185">Reference proteome</keyword>